<dbReference type="Pfam" id="PF00392">
    <property type="entry name" value="GntR"/>
    <property type="match status" value="1"/>
</dbReference>
<dbReference type="SMART" id="SM00345">
    <property type="entry name" value="HTH_GNTR"/>
    <property type="match status" value="1"/>
</dbReference>
<dbReference type="SUPFAM" id="SSF48008">
    <property type="entry name" value="GntR ligand-binding domain-like"/>
    <property type="match status" value="1"/>
</dbReference>
<keyword evidence="6" id="KW-1185">Reference proteome</keyword>
<evidence type="ECO:0000256" key="2">
    <source>
        <dbReference type="ARBA" id="ARBA00023125"/>
    </source>
</evidence>
<reference evidence="5" key="1">
    <citation type="submission" date="2023-03" db="EMBL/GenBank/DDBJ databases">
        <title>MT1 and MT2 Draft Genomes of Novel Species.</title>
        <authorList>
            <person name="Venkateswaran K."/>
        </authorList>
    </citation>
    <scope>NUCLEOTIDE SEQUENCE</scope>
    <source>
        <strain evidence="5">F6_8S_P_1A</strain>
    </source>
</reference>
<dbReference type="PROSITE" id="PS50949">
    <property type="entry name" value="HTH_GNTR"/>
    <property type="match status" value="1"/>
</dbReference>
<dbReference type="InterPro" id="IPR008920">
    <property type="entry name" value="TF_FadR/GntR_C"/>
</dbReference>
<keyword evidence="1" id="KW-0805">Transcription regulation</keyword>
<evidence type="ECO:0000313" key="5">
    <source>
        <dbReference type="EMBL" id="MDN4596308.1"/>
    </source>
</evidence>
<sequence length="261" mass="27158">MTIPLRPDARPARAAPGARDAVFAQLADAGRAEQVARRLADAIVLGVLAAGERLPSEAELARRFGVALVTAREGLGMLREAGLVETRRGREGGSFVVHPGDADDALLTARLRGLSQVELGDLAVYVTAIAAGCADRAAERSTPADDDRLRVWVAAADFSDAAAARRNAGGFLLELAVLSQSTRLVREQLRLQAESGPLLWLGMRDAALRRRAAEAADAIAAAVAARDGAAARAGVSALLSDVAEWLLAAKARIETGGTIDG</sequence>
<name>A0ABT8IUD5_9MICO</name>
<feature type="domain" description="HTH gntR-type" evidence="4">
    <location>
        <begin position="29"/>
        <end position="99"/>
    </location>
</feature>
<evidence type="ECO:0000259" key="4">
    <source>
        <dbReference type="PROSITE" id="PS50949"/>
    </source>
</evidence>
<dbReference type="SUPFAM" id="SSF46785">
    <property type="entry name" value="Winged helix' DNA-binding domain"/>
    <property type="match status" value="1"/>
</dbReference>
<dbReference type="Gene3D" id="1.10.10.10">
    <property type="entry name" value="Winged helix-like DNA-binding domain superfamily/Winged helix DNA-binding domain"/>
    <property type="match status" value="1"/>
</dbReference>
<protein>
    <submittedName>
        <fullName evidence="5">Winged helix-turn-helix domain-containing protein</fullName>
    </submittedName>
</protein>
<keyword evidence="2" id="KW-0238">DNA-binding</keyword>
<dbReference type="RefSeq" id="WP_301216248.1">
    <property type="nucleotide sequence ID" value="NZ_JAROCB010000001.1"/>
</dbReference>
<evidence type="ECO:0000256" key="1">
    <source>
        <dbReference type="ARBA" id="ARBA00023015"/>
    </source>
</evidence>
<proteinExistence type="predicted"/>
<comment type="caution">
    <text evidence="5">The sequence shown here is derived from an EMBL/GenBank/DDBJ whole genome shotgun (WGS) entry which is preliminary data.</text>
</comment>
<dbReference type="InterPro" id="IPR036390">
    <property type="entry name" value="WH_DNA-bd_sf"/>
</dbReference>
<dbReference type="InterPro" id="IPR000524">
    <property type="entry name" value="Tscrpt_reg_HTH_GntR"/>
</dbReference>
<evidence type="ECO:0000256" key="3">
    <source>
        <dbReference type="ARBA" id="ARBA00023163"/>
    </source>
</evidence>
<dbReference type="Gene3D" id="1.20.120.530">
    <property type="entry name" value="GntR ligand-binding domain-like"/>
    <property type="match status" value="1"/>
</dbReference>
<evidence type="ECO:0000313" key="6">
    <source>
        <dbReference type="Proteomes" id="UP001174210"/>
    </source>
</evidence>
<dbReference type="InterPro" id="IPR036388">
    <property type="entry name" value="WH-like_DNA-bd_sf"/>
</dbReference>
<organism evidence="5 6">
    <name type="scientific">Leifsonia virtsii</name>
    <dbReference type="NCBI Taxonomy" id="3035915"/>
    <lineage>
        <taxon>Bacteria</taxon>
        <taxon>Bacillati</taxon>
        <taxon>Actinomycetota</taxon>
        <taxon>Actinomycetes</taxon>
        <taxon>Micrococcales</taxon>
        <taxon>Microbacteriaceae</taxon>
        <taxon>Leifsonia</taxon>
    </lineage>
</organism>
<dbReference type="PANTHER" id="PTHR43537">
    <property type="entry name" value="TRANSCRIPTIONAL REGULATOR, GNTR FAMILY"/>
    <property type="match status" value="1"/>
</dbReference>
<gene>
    <name evidence="5" type="ORF">P5G59_04070</name>
</gene>
<accession>A0ABT8IUD5</accession>
<dbReference type="Proteomes" id="UP001174210">
    <property type="component" value="Unassembled WGS sequence"/>
</dbReference>
<keyword evidence="3" id="KW-0804">Transcription</keyword>
<dbReference type="PANTHER" id="PTHR43537:SF24">
    <property type="entry name" value="GLUCONATE OPERON TRANSCRIPTIONAL REPRESSOR"/>
    <property type="match status" value="1"/>
</dbReference>
<dbReference type="CDD" id="cd07377">
    <property type="entry name" value="WHTH_GntR"/>
    <property type="match status" value="1"/>
</dbReference>
<dbReference type="EMBL" id="JAROCB010000001">
    <property type="protein sequence ID" value="MDN4596308.1"/>
    <property type="molecule type" value="Genomic_DNA"/>
</dbReference>